<reference evidence="10 11" key="1">
    <citation type="submission" date="2019-05" db="EMBL/GenBank/DDBJ databases">
        <title>Marivita sp. nov. isolated from sea sediment.</title>
        <authorList>
            <person name="Kim W."/>
        </authorList>
    </citation>
    <scope>NUCLEOTIDE SEQUENCE [LARGE SCALE GENOMIC DNA]</scope>
    <source>
        <strain evidence="10 11">CAU 1492</strain>
    </source>
</reference>
<dbReference type="SUPFAM" id="SSF53448">
    <property type="entry name" value="Nucleotide-diphospho-sugar transferases"/>
    <property type="match status" value="1"/>
</dbReference>
<evidence type="ECO:0000259" key="9">
    <source>
        <dbReference type="Pfam" id="PF05157"/>
    </source>
</evidence>
<feature type="transmembrane region" description="Helical" evidence="8">
    <location>
        <begin position="206"/>
        <end position="233"/>
    </location>
</feature>
<accession>A0ABY2X9E3</accession>
<keyword evidence="3" id="KW-0808">Transferase</keyword>
<dbReference type="Proteomes" id="UP001191082">
    <property type="component" value="Unassembled WGS sequence"/>
</dbReference>
<keyword evidence="4 8" id="KW-0812">Transmembrane</keyword>
<feature type="transmembrane region" description="Helical" evidence="8">
    <location>
        <begin position="179"/>
        <end position="200"/>
    </location>
</feature>
<evidence type="ECO:0000256" key="8">
    <source>
        <dbReference type="SAM" id="Phobius"/>
    </source>
</evidence>
<dbReference type="Gene3D" id="3.90.550.10">
    <property type="entry name" value="Spore Coat Polysaccharide Biosynthesis Protein SpsA, Chain A"/>
    <property type="match status" value="1"/>
</dbReference>
<evidence type="ECO:0000256" key="6">
    <source>
        <dbReference type="ARBA" id="ARBA00023136"/>
    </source>
</evidence>
<keyword evidence="5 8" id="KW-1133">Transmembrane helix</keyword>
<dbReference type="SUPFAM" id="SSF160246">
    <property type="entry name" value="EspE N-terminal domain-like"/>
    <property type="match status" value="1"/>
</dbReference>
<name>A0ABY2X9E3_9RHOB</name>
<keyword evidence="2" id="KW-0328">Glycosyltransferase</keyword>
<evidence type="ECO:0000256" key="5">
    <source>
        <dbReference type="ARBA" id="ARBA00022989"/>
    </source>
</evidence>
<evidence type="ECO:0000313" key="10">
    <source>
        <dbReference type="EMBL" id="TMV12971.1"/>
    </source>
</evidence>
<evidence type="ECO:0000256" key="4">
    <source>
        <dbReference type="ARBA" id="ARBA00022692"/>
    </source>
</evidence>
<evidence type="ECO:0000256" key="2">
    <source>
        <dbReference type="ARBA" id="ARBA00022676"/>
    </source>
</evidence>
<dbReference type="InterPro" id="IPR007831">
    <property type="entry name" value="T2SS_GspE_N"/>
</dbReference>
<evidence type="ECO:0000256" key="1">
    <source>
        <dbReference type="ARBA" id="ARBA00004141"/>
    </source>
</evidence>
<dbReference type="PANTHER" id="PTHR43867:SF2">
    <property type="entry name" value="CELLULOSE SYNTHASE CATALYTIC SUBUNIT A [UDP-FORMING]"/>
    <property type="match status" value="1"/>
</dbReference>
<comment type="subcellular location">
    <subcellularLocation>
        <location evidence="1">Membrane</location>
        <topology evidence="1">Multi-pass membrane protein</topology>
    </subcellularLocation>
</comment>
<dbReference type="Pfam" id="PF13641">
    <property type="entry name" value="Glyco_tranf_2_3"/>
    <property type="match status" value="1"/>
</dbReference>
<feature type="compositionally biased region" description="Basic and acidic residues" evidence="7">
    <location>
        <begin position="1"/>
        <end position="12"/>
    </location>
</feature>
<protein>
    <submittedName>
        <fullName evidence="10">Glycosyltransferase</fullName>
    </submittedName>
</protein>
<sequence length="632" mass="69675">MATLPLRRDLSRRVPPPRTGHQPLGRHLVESGDITPEQLVKALHLQRTLSAPLGEILVADGAISPAMLLAALQRQTGLNRVDFETSPAAPDLCLRLTPEFCLHHRVIPWLRMGEVVAFATSRPDRFEALRPALAAIFGPVIVVLGTEAEIEAEIARAYRAPLAHKADTRVAARFSCRGIGPVVQMIPAGLLVLTALAIWITPVAALTALSVLALFCLSLFLTLKLAAVAAQLLTGDPPLPERQDGGALGGPPRPRVSVLVPLYRESRIAETLVRRLTRLTYPKALLDVVLVLEEGDAVTRSALRAARLPHWMRIVEVPDHSGLRTKPRAMNYALDFCRGSIIGIWDAEDAPAYDQIERVAEHFARASPDVACVQGVLDYYNPRTNWIARCFTIEYSAWFRVILPGIARLGLVVPLGGTTLFMRRDRLEALGGWDAHNVTEDADLGVRLCRAGYRTEMLSSVTYEEANCRPWAWIKQRSRWLKGFLVTYIVHMRAPLQLWRDLGPLRFLGMQAFFLGTLSQFILAPVLWSFWLFLLGLGHPLQASASGQVILGASGAMLLAELCSMSIAMVAVIRARRGFLIAWVPTLLFYFPLGALAAIKAVAELIFAPYFWDKTEHGVAQVDAKHGGHRPP</sequence>
<dbReference type="Pfam" id="PF05157">
    <property type="entry name" value="MshEN"/>
    <property type="match status" value="1"/>
</dbReference>
<gene>
    <name evidence="10" type="ORF">FGK64_09255</name>
</gene>
<evidence type="ECO:0000256" key="3">
    <source>
        <dbReference type="ARBA" id="ARBA00022679"/>
    </source>
</evidence>
<dbReference type="InterPro" id="IPR029044">
    <property type="entry name" value="Nucleotide-diphossugar_trans"/>
</dbReference>
<keyword evidence="6 8" id="KW-0472">Membrane</keyword>
<dbReference type="RefSeq" id="WP_138863527.1">
    <property type="nucleotide sequence ID" value="NZ_VCPC01000002.1"/>
</dbReference>
<feature type="transmembrane region" description="Helical" evidence="8">
    <location>
        <begin position="580"/>
        <end position="603"/>
    </location>
</feature>
<proteinExistence type="predicted"/>
<dbReference type="EMBL" id="VCPC01000002">
    <property type="protein sequence ID" value="TMV12971.1"/>
    <property type="molecule type" value="Genomic_DNA"/>
</dbReference>
<dbReference type="Gene3D" id="3.30.300.160">
    <property type="entry name" value="Type II secretion system, protein E, N-terminal domain"/>
    <property type="match status" value="1"/>
</dbReference>
<feature type="transmembrane region" description="Helical" evidence="8">
    <location>
        <begin position="512"/>
        <end position="537"/>
    </location>
</feature>
<comment type="caution">
    <text evidence="10">The sequence shown here is derived from an EMBL/GenBank/DDBJ whole genome shotgun (WGS) entry which is preliminary data.</text>
</comment>
<organism evidence="10 11">
    <name type="scientific">Arenibacterium halophilum</name>
    <dbReference type="NCBI Taxonomy" id="2583821"/>
    <lineage>
        <taxon>Bacteria</taxon>
        <taxon>Pseudomonadati</taxon>
        <taxon>Pseudomonadota</taxon>
        <taxon>Alphaproteobacteria</taxon>
        <taxon>Rhodobacterales</taxon>
        <taxon>Paracoccaceae</taxon>
        <taxon>Arenibacterium</taxon>
    </lineage>
</organism>
<dbReference type="InterPro" id="IPR037257">
    <property type="entry name" value="T2SS_E_N_sf"/>
</dbReference>
<dbReference type="InterPro" id="IPR050321">
    <property type="entry name" value="Glycosyltr_2/OpgH_subfam"/>
</dbReference>
<evidence type="ECO:0000256" key="7">
    <source>
        <dbReference type="SAM" id="MobiDB-lite"/>
    </source>
</evidence>
<feature type="transmembrane region" description="Helical" evidence="8">
    <location>
        <begin position="549"/>
        <end position="573"/>
    </location>
</feature>
<feature type="region of interest" description="Disordered" evidence="7">
    <location>
        <begin position="1"/>
        <end position="27"/>
    </location>
</feature>
<feature type="domain" description="Type II secretion system protein GspE N-terminal" evidence="9">
    <location>
        <begin position="77"/>
        <end position="163"/>
    </location>
</feature>
<keyword evidence="11" id="KW-1185">Reference proteome</keyword>
<evidence type="ECO:0000313" key="11">
    <source>
        <dbReference type="Proteomes" id="UP001191082"/>
    </source>
</evidence>
<dbReference type="PANTHER" id="PTHR43867">
    <property type="entry name" value="CELLULOSE SYNTHASE CATALYTIC SUBUNIT A [UDP-FORMING]"/>
    <property type="match status" value="1"/>
</dbReference>